<reference evidence="5 6" key="1">
    <citation type="submission" date="2018-03" db="EMBL/GenBank/DDBJ databases">
        <title>Genomic Encyclopedia of Archaeal and Bacterial Type Strains, Phase II (KMG-II): from individual species to whole genera.</title>
        <authorList>
            <person name="Goeker M."/>
        </authorList>
    </citation>
    <scope>NUCLEOTIDE SEQUENCE [LARGE SCALE GENOMIC DNA]</scope>
    <source>
        <strain evidence="5 6">DSM 100214</strain>
    </source>
</reference>
<dbReference type="Gene3D" id="1.50.10.100">
    <property type="entry name" value="Chondroitin AC/alginate lyase"/>
    <property type="match status" value="1"/>
</dbReference>
<evidence type="ECO:0000256" key="3">
    <source>
        <dbReference type="SAM" id="SignalP"/>
    </source>
</evidence>
<organism evidence="5 6">
    <name type="scientific">Dysgonomonas alginatilytica</name>
    <dbReference type="NCBI Taxonomy" id="1605892"/>
    <lineage>
        <taxon>Bacteria</taxon>
        <taxon>Pseudomonadati</taxon>
        <taxon>Bacteroidota</taxon>
        <taxon>Bacteroidia</taxon>
        <taxon>Bacteroidales</taxon>
        <taxon>Dysgonomonadaceae</taxon>
        <taxon>Dysgonomonas</taxon>
    </lineage>
</organism>
<proteinExistence type="predicted"/>
<dbReference type="EMBL" id="QICL01000005">
    <property type="protein sequence ID" value="PXV66310.1"/>
    <property type="molecule type" value="Genomic_DNA"/>
</dbReference>
<dbReference type="RefSeq" id="WP_110309971.1">
    <property type="nucleotide sequence ID" value="NZ_QICL01000005.1"/>
</dbReference>
<dbReference type="Pfam" id="PF05426">
    <property type="entry name" value="Alginate_lyase"/>
    <property type="match status" value="1"/>
</dbReference>
<keyword evidence="6" id="KW-1185">Reference proteome</keyword>
<dbReference type="GO" id="GO:0016829">
    <property type="term" value="F:lyase activity"/>
    <property type="evidence" value="ECO:0007669"/>
    <property type="project" value="UniProtKB-KW"/>
</dbReference>
<dbReference type="Proteomes" id="UP000247973">
    <property type="component" value="Unassembled WGS sequence"/>
</dbReference>
<comment type="caution">
    <text evidence="5">The sequence shown here is derived from an EMBL/GenBank/DDBJ whole genome shotgun (WGS) entry which is preliminary data.</text>
</comment>
<dbReference type="OrthoDB" id="428577at2"/>
<evidence type="ECO:0000313" key="5">
    <source>
        <dbReference type="EMBL" id="PXV66310.1"/>
    </source>
</evidence>
<dbReference type="PROSITE" id="PS51257">
    <property type="entry name" value="PROKAR_LIPOPROTEIN"/>
    <property type="match status" value="1"/>
</dbReference>
<dbReference type="InterPro" id="IPR008929">
    <property type="entry name" value="Chondroitin_lyas"/>
</dbReference>
<dbReference type="AlphaFoldDB" id="A0A2V3PR82"/>
<dbReference type="InterPro" id="IPR008397">
    <property type="entry name" value="Alginate_lyase_dom"/>
</dbReference>
<protein>
    <submittedName>
        <fullName evidence="5">Alginate lyase</fullName>
    </submittedName>
</protein>
<feature type="domain" description="Alginate lyase" evidence="4">
    <location>
        <begin position="59"/>
        <end position="331"/>
    </location>
</feature>
<dbReference type="SUPFAM" id="SSF48230">
    <property type="entry name" value="Chondroitin AC/alginate lyase"/>
    <property type="match status" value="1"/>
</dbReference>
<sequence>MKGKRSIILLFVCFLFSALVSCSGNIDWANKTEVTLHSIIIKNAQWAMSESPQTVTDFRCERSAGGIHDFYSEGDYWWPNPEDPDGPYIRKDGQTNPDNFVAHRLAMIRFNKIVGALASAYLVTGDEKYVKYAFVHINAWLTDPATMMNPNLLYAQAIKGITTGRGIGIIDTIHLMEVAQGIARMQDAACVDKENLKAVKNWFSEYAGWMTTHQNGIDEMNAQNNHGGCWVMQLAAFAKLTGDKDKLDFCKTRYKNVLLPEQMAEDGSFPREISRTKPYGYSLFNLDVMATICQILSTPDDNLWEYTTSKGLNMRKGIDFMYPFIKDKSTWTYPKDVMYWDNWPVAQPSLLFAAKAYNDERYFDLWKSLDHTPTVEEVERNLPVRNPLIWVN</sequence>
<keyword evidence="1 3" id="KW-0732">Signal</keyword>
<gene>
    <name evidence="5" type="ORF">CLV62_10561</name>
</gene>
<keyword evidence="2 5" id="KW-0456">Lyase</keyword>
<evidence type="ECO:0000256" key="2">
    <source>
        <dbReference type="ARBA" id="ARBA00023239"/>
    </source>
</evidence>
<dbReference type="GO" id="GO:0042597">
    <property type="term" value="C:periplasmic space"/>
    <property type="evidence" value="ECO:0007669"/>
    <property type="project" value="InterPro"/>
</dbReference>
<evidence type="ECO:0000256" key="1">
    <source>
        <dbReference type="ARBA" id="ARBA00022729"/>
    </source>
</evidence>
<name>A0A2V3PR82_9BACT</name>
<accession>A0A2V3PR82</accession>
<evidence type="ECO:0000259" key="4">
    <source>
        <dbReference type="Pfam" id="PF05426"/>
    </source>
</evidence>
<feature type="chain" id="PRO_5015884844" evidence="3">
    <location>
        <begin position="24"/>
        <end position="392"/>
    </location>
</feature>
<evidence type="ECO:0000313" key="6">
    <source>
        <dbReference type="Proteomes" id="UP000247973"/>
    </source>
</evidence>
<feature type="signal peptide" evidence="3">
    <location>
        <begin position="1"/>
        <end position="23"/>
    </location>
</feature>